<reference evidence="1 2" key="1">
    <citation type="submission" date="2024-02" db="EMBL/GenBank/DDBJ databases">
        <title>Deinococcus xinjiangensis NBRC 107630.</title>
        <authorList>
            <person name="Ichikawa N."/>
            <person name="Katano-Makiyama Y."/>
            <person name="Hidaka K."/>
        </authorList>
    </citation>
    <scope>NUCLEOTIDE SEQUENCE [LARGE SCALE GENOMIC DNA]</scope>
    <source>
        <strain evidence="1 2">NBRC 107630</strain>
    </source>
</reference>
<evidence type="ECO:0000313" key="2">
    <source>
        <dbReference type="Proteomes" id="UP001458946"/>
    </source>
</evidence>
<protein>
    <recommendedName>
        <fullName evidence="3">Tip attachment protein J domain-containing protein</fullName>
    </recommendedName>
</protein>
<gene>
    <name evidence="1" type="ORF">Dxin01_00170</name>
</gene>
<dbReference type="RefSeq" id="WP_353540434.1">
    <property type="nucleotide sequence ID" value="NZ_BAABRN010000001.1"/>
</dbReference>
<organism evidence="1 2">
    <name type="scientific">Deinococcus xinjiangensis</name>
    <dbReference type="NCBI Taxonomy" id="457454"/>
    <lineage>
        <taxon>Bacteria</taxon>
        <taxon>Thermotogati</taxon>
        <taxon>Deinococcota</taxon>
        <taxon>Deinococci</taxon>
        <taxon>Deinococcales</taxon>
        <taxon>Deinococcaceae</taxon>
        <taxon>Deinococcus</taxon>
    </lineage>
</organism>
<comment type="caution">
    <text evidence="1">The sequence shown here is derived from an EMBL/GenBank/DDBJ whole genome shotgun (WGS) entry which is preliminary data.</text>
</comment>
<evidence type="ECO:0000313" key="1">
    <source>
        <dbReference type="EMBL" id="GAA5500449.1"/>
    </source>
</evidence>
<proteinExistence type="predicted"/>
<accession>A0ABP9V591</accession>
<name>A0ABP9V591_9DEIO</name>
<evidence type="ECO:0008006" key="3">
    <source>
        <dbReference type="Google" id="ProtNLM"/>
    </source>
</evidence>
<keyword evidence="2" id="KW-1185">Reference proteome</keyword>
<dbReference type="EMBL" id="BAABRN010000001">
    <property type="protein sequence ID" value="GAA5500449.1"/>
    <property type="molecule type" value="Genomic_DNA"/>
</dbReference>
<sequence>MLTKQVRLSSSLLSGSGNLTPTKTGGLFFSPNGQEGPARDRYKTEVGGVQQYREITPGGVPWVSQGKMLVQLSDVQLLGPAAAGMPVVEGFTLLNVDTLGQAMAPYDPALVDVELFTEAGAYLAGSTDATVGLVEIGDAVRFPAGSPSAQESYDPASKTAVQGVAFSEGAELTSVKKVLMHKPTSTRVAGTPQTYYSALSWAEGPVQNGQRLWITVGSAVSLGIDEIILNTAYGRYRAKLRATEGPNITSAAPAEYHWITRPAPIPQYGTTRISSGSIGFYSVAKNLSLDDWKAKFTVYAADGRVLASGVDRVDFEGGSTFTVELTGTSPAPVTILSLDLLIEYDLEVLKPPPPLTGGAVFVDPVAATPEPFGRAAVPQGALRIVKHPLMPVGCNVKNQLGVPVSWESPSFLLLPQGTTSVTWDQVARPLTKYPARGDLPTARVWGDCQISQTNTVPGEIETNFGSSSGVRTYTPKVEVIVGGLDATLDLTSAGGGQVSYEGDFDLMTGQIPAIDGNDMLIKLDGVVIEWHKIVDYHRSTTENGVSVTVSGVDPLDYHNVDIDSLYKSQPTTIDARKDLAAYVTDIANHAGLKLSGNAELAFPATSADTEGDDAYTWYGNTVTQELELAANACLCTVVTDAPSQTVYFLPLSTIKAAAQSPATTGPSCAFISEGYSLGEGYATVEVGGVSNTLSVDTKVDAIPVIKIGSNGAQSDFATNINTFSGKANLSGDGQDLSMWWPDATIPEAHPDSQGRRWIEFQALEDTGEVTLYPVPLIFNKGGLGSTDPAAKYKNGGVMKLGDPGAPTLIQPAGGDDPRKVYWITAKTALSTGSGPINSWKIGEMQRGYYYISEIEFRVETPAQIRQRLNLSTQKMPDSFGPCITGFRCYIKDEGLYGYSVYFRLGFNANVIDESRVSLLPFICSPTIEAPAGKLPHKKVTVQNPFIVQERPSNTQWGKEPDLTQSASYKLGVQLANDLTRWEAMKRYSGEVKFLGGKAARIGTQVEGQTVIAQPTAQIVPGEACWTVLKTSSYKEKA</sequence>
<dbReference type="Proteomes" id="UP001458946">
    <property type="component" value="Unassembled WGS sequence"/>
</dbReference>